<sequence>MEDKSSLFANALSNIIEDSTDILSTLQYIHTGSFENYQDKLETHSQAESISIFAHYGGGRSNNPKLIAEHDVGLTTYGVLSSSYKNDEENSIFHMVDWYRVVLDEAHTIKSWKSQVHGLLLLCPHIVDGV</sequence>
<dbReference type="Proteomes" id="UP000237105">
    <property type="component" value="Unassembled WGS sequence"/>
</dbReference>
<dbReference type="Pfam" id="PF00176">
    <property type="entry name" value="SNF2-rel_dom"/>
    <property type="match status" value="1"/>
</dbReference>
<evidence type="ECO:0000313" key="6">
    <source>
        <dbReference type="Proteomes" id="UP000237105"/>
    </source>
</evidence>
<name>A0A2P5A9X0_PARAD</name>
<dbReference type="GO" id="GO:0006281">
    <property type="term" value="P:DNA repair"/>
    <property type="evidence" value="ECO:0007669"/>
    <property type="project" value="TreeGrafter"/>
</dbReference>
<proteinExistence type="predicted"/>
<comment type="caution">
    <text evidence="5">The sequence shown here is derived from an EMBL/GenBank/DDBJ whole genome shotgun (WGS) entry which is preliminary data.</text>
</comment>
<dbReference type="InterPro" id="IPR050628">
    <property type="entry name" value="SNF2_RAD54_helicase_TF"/>
</dbReference>
<keyword evidence="2 5" id="KW-0378">Hydrolase</keyword>
<dbReference type="InterPro" id="IPR027417">
    <property type="entry name" value="P-loop_NTPase"/>
</dbReference>
<feature type="domain" description="SNF2 N-terminal" evidence="4">
    <location>
        <begin position="35"/>
        <end position="117"/>
    </location>
</feature>
<gene>
    <name evidence="5" type="ORF">PanWU01x14_353790</name>
</gene>
<keyword evidence="6" id="KW-1185">Reference proteome</keyword>
<dbReference type="Gene3D" id="3.40.50.10810">
    <property type="entry name" value="Tandem AAA-ATPase domain"/>
    <property type="match status" value="1"/>
</dbReference>
<dbReference type="GO" id="GO:0008094">
    <property type="term" value="F:ATP-dependent activity, acting on DNA"/>
    <property type="evidence" value="ECO:0007669"/>
    <property type="project" value="TreeGrafter"/>
</dbReference>
<accession>A0A2P5A9X0</accession>
<dbReference type="OrthoDB" id="448448at2759"/>
<evidence type="ECO:0000259" key="4">
    <source>
        <dbReference type="Pfam" id="PF00176"/>
    </source>
</evidence>
<keyword evidence="3" id="KW-0067">ATP-binding</keyword>
<dbReference type="InterPro" id="IPR038718">
    <property type="entry name" value="SNF2-like_sf"/>
</dbReference>
<dbReference type="PANTHER" id="PTHR45626:SF22">
    <property type="entry name" value="DNA REPAIR PROTEIN RAD5"/>
    <property type="match status" value="1"/>
</dbReference>
<dbReference type="EMBL" id="JXTB01000737">
    <property type="protein sequence ID" value="PON33350.1"/>
    <property type="molecule type" value="Genomic_DNA"/>
</dbReference>
<dbReference type="SUPFAM" id="SSF52540">
    <property type="entry name" value="P-loop containing nucleoside triphosphate hydrolases"/>
    <property type="match status" value="1"/>
</dbReference>
<protein>
    <submittedName>
        <fullName evidence="5">P-loop containing nucleoside triphosphate hydrolase</fullName>
    </submittedName>
</protein>
<dbReference type="GO" id="GO:0016787">
    <property type="term" value="F:hydrolase activity"/>
    <property type="evidence" value="ECO:0007669"/>
    <property type="project" value="UniProtKB-KW"/>
</dbReference>
<evidence type="ECO:0000256" key="3">
    <source>
        <dbReference type="ARBA" id="ARBA00022840"/>
    </source>
</evidence>
<dbReference type="PANTHER" id="PTHR45626">
    <property type="entry name" value="TRANSCRIPTION TERMINATION FACTOR 2-RELATED"/>
    <property type="match status" value="1"/>
</dbReference>
<evidence type="ECO:0000256" key="1">
    <source>
        <dbReference type="ARBA" id="ARBA00022741"/>
    </source>
</evidence>
<organism evidence="5 6">
    <name type="scientific">Parasponia andersonii</name>
    <name type="common">Sponia andersonii</name>
    <dbReference type="NCBI Taxonomy" id="3476"/>
    <lineage>
        <taxon>Eukaryota</taxon>
        <taxon>Viridiplantae</taxon>
        <taxon>Streptophyta</taxon>
        <taxon>Embryophyta</taxon>
        <taxon>Tracheophyta</taxon>
        <taxon>Spermatophyta</taxon>
        <taxon>Magnoliopsida</taxon>
        <taxon>eudicotyledons</taxon>
        <taxon>Gunneridae</taxon>
        <taxon>Pentapetalae</taxon>
        <taxon>rosids</taxon>
        <taxon>fabids</taxon>
        <taxon>Rosales</taxon>
        <taxon>Cannabaceae</taxon>
        <taxon>Parasponia</taxon>
    </lineage>
</organism>
<dbReference type="GO" id="GO:0005524">
    <property type="term" value="F:ATP binding"/>
    <property type="evidence" value="ECO:0007669"/>
    <property type="project" value="UniProtKB-KW"/>
</dbReference>
<reference evidence="6" key="1">
    <citation type="submission" date="2016-06" db="EMBL/GenBank/DDBJ databases">
        <title>Parallel loss of symbiosis genes in relatives of nitrogen-fixing non-legume Parasponia.</title>
        <authorList>
            <person name="Van Velzen R."/>
            <person name="Holmer R."/>
            <person name="Bu F."/>
            <person name="Rutten L."/>
            <person name="Van Zeijl A."/>
            <person name="Liu W."/>
            <person name="Santuari L."/>
            <person name="Cao Q."/>
            <person name="Sharma T."/>
            <person name="Shen D."/>
            <person name="Roswanjaya Y."/>
            <person name="Wardhani T."/>
            <person name="Kalhor M.S."/>
            <person name="Jansen J."/>
            <person name="Van den Hoogen J."/>
            <person name="Gungor B."/>
            <person name="Hartog M."/>
            <person name="Hontelez J."/>
            <person name="Verver J."/>
            <person name="Yang W.-C."/>
            <person name="Schijlen E."/>
            <person name="Repin R."/>
            <person name="Schilthuizen M."/>
            <person name="Schranz E."/>
            <person name="Heidstra R."/>
            <person name="Miyata K."/>
            <person name="Fedorova E."/>
            <person name="Kohlen W."/>
            <person name="Bisseling T."/>
            <person name="Smit S."/>
            <person name="Geurts R."/>
        </authorList>
    </citation>
    <scope>NUCLEOTIDE SEQUENCE [LARGE SCALE GENOMIC DNA]</scope>
    <source>
        <strain evidence="6">cv. WU1-14</strain>
    </source>
</reference>
<dbReference type="AlphaFoldDB" id="A0A2P5A9X0"/>
<keyword evidence="1" id="KW-0547">Nucleotide-binding</keyword>
<dbReference type="STRING" id="3476.A0A2P5A9X0"/>
<evidence type="ECO:0000313" key="5">
    <source>
        <dbReference type="EMBL" id="PON33350.1"/>
    </source>
</evidence>
<evidence type="ECO:0000256" key="2">
    <source>
        <dbReference type="ARBA" id="ARBA00022801"/>
    </source>
</evidence>
<dbReference type="GO" id="GO:0005634">
    <property type="term" value="C:nucleus"/>
    <property type="evidence" value="ECO:0007669"/>
    <property type="project" value="TreeGrafter"/>
</dbReference>
<dbReference type="InterPro" id="IPR000330">
    <property type="entry name" value="SNF2_N"/>
</dbReference>